<reference evidence="7" key="3">
    <citation type="journal article" date="2021" name="Sci. Rep.">
        <title>Transcriptional profiles in Strongyloides stercoralis males reveal deviations from the Caenorhabditis sex determination model.</title>
        <authorList>
            <person name="Gonzalez Akimori D"/>
            <person name="Dalessandro EJ"/>
            <person name="Nolan TJ"/>
            <person name="Stieha CR"/>
            <person name="Lok JB Stoltzfus.JDC."/>
        </authorList>
    </citation>
    <scope>NUCLEOTIDE SEQUENCE</scope>
    <source>
        <strain evidence="7">PV001</strain>
    </source>
</reference>
<dbReference type="AlphaFoldDB" id="A0A0K0E275"/>
<protein>
    <submittedName>
        <fullName evidence="7 9">Methyltransferase</fullName>
    </submittedName>
</protein>
<dbReference type="GO" id="GO:0032259">
    <property type="term" value="P:methylation"/>
    <property type="evidence" value="ECO:0007669"/>
    <property type="project" value="UniProtKB-KW"/>
</dbReference>
<dbReference type="WBParaSite" id="TCONS_00008126.p1">
    <property type="protein sequence ID" value="TCONS_00008126.p1"/>
    <property type="gene ID" value="XLOC_006108"/>
</dbReference>
<evidence type="ECO:0000313" key="7">
    <source>
        <dbReference type="EMBL" id="QWX95826.1"/>
    </source>
</evidence>
<proteinExistence type="evidence at transcript level"/>
<name>A0A0K0E275_STRER</name>
<evidence type="ECO:0000256" key="3">
    <source>
        <dbReference type="ARBA" id="ARBA00022691"/>
    </source>
</evidence>
<dbReference type="InterPro" id="IPR029063">
    <property type="entry name" value="SAM-dependent_MTases_sf"/>
</dbReference>
<feature type="domain" description="SAM-dependent methyltransferase Erg6/SMT-type" evidence="6">
    <location>
        <begin position="48"/>
        <end position="331"/>
    </location>
</feature>
<sequence>MSIDLTKNFLKLLYYFNRQDLVSFCQEHNFLFDQAKKTGDHGPVTTHYYGVMSGIIDEYFNGNFHFVPPKNQTILLEDALEELHKRIGEVLQLDEGKICLDIGCGIGGVIRDLADTKASIIGVTIAPNEVAIGNEELKRRKVYPKCQLIEGDCHKMPFENDKFTSAYAIYSLKYFVNLKPVLGEISRTLKNGGKFVCYDLLTTSKYNPKIDVHREQIEGLEYACGMPSLHSKEEMIKIAKECNLYLIENIDLTKETNQPFYYCFSSNKVFMWLAQSDLVGFLIKTGQALNILPKGFYEFNKIFLSGTVNKIVKSGEMGILSGGEILVFEKKI</sequence>
<evidence type="ECO:0000256" key="5">
    <source>
        <dbReference type="PROSITE-ProRule" id="PRU01022"/>
    </source>
</evidence>
<dbReference type="Gene3D" id="3.40.50.150">
    <property type="entry name" value="Vaccinia Virus protein VP39"/>
    <property type="match status" value="1"/>
</dbReference>
<reference evidence="9" key="2">
    <citation type="submission" date="2015-08" db="UniProtKB">
        <authorList>
            <consortium name="WormBaseParasite"/>
        </authorList>
    </citation>
    <scope>IDENTIFICATION</scope>
</reference>
<evidence type="ECO:0000313" key="8">
    <source>
        <dbReference type="Proteomes" id="UP000035681"/>
    </source>
</evidence>
<reference evidence="7" key="1">
    <citation type="journal article" date="2012" name="PLoS Negl. Trop. Dis.">
        <title>RNAseq analysis of the parasitic nematode Strongyloides stercoralis reveals divergent regulation of canonical dauer pathways.</title>
        <authorList>
            <person name="Stoltzfus JD"/>
            <person name="Minot S"/>
            <person name="Berriman M"/>
            <person name="Nolan TJ Lok.JB."/>
        </authorList>
    </citation>
    <scope>NUCLEOTIDE SEQUENCE</scope>
    <source>
        <strain evidence="7">PV001</strain>
    </source>
</reference>
<evidence type="ECO:0000256" key="4">
    <source>
        <dbReference type="ARBA" id="ARBA00038188"/>
    </source>
</evidence>
<accession>A0A0K0E275</accession>
<dbReference type="SMR" id="A0A0K0E275"/>
<dbReference type="WBParaSite" id="SSTP_0000359700.1">
    <property type="protein sequence ID" value="SSTP_0000359700.1"/>
    <property type="gene ID" value="SSTP_0000359700"/>
</dbReference>
<dbReference type="STRING" id="6248.A0A0K0E275"/>
<dbReference type="InterPro" id="IPR013216">
    <property type="entry name" value="Methyltransf_11"/>
</dbReference>
<dbReference type="EMBL" id="MZ297866">
    <property type="protein sequence ID" value="QWX95826.1"/>
    <property type="molecule type" value="mRNA"/>
</dbReference>
<keyword evidence="1 5" id="KW-0489">Methyltransferase</keyword>
<organism evidence="9">
    <name type="scientific">Strongyloides stercoralis</name>
    <name type="common">Threadworm</name>
    <dbReference type="NCBI Taxonomy" id="6248"/>
    <lineage>
        <taxon>Eukaryota</taxon>
        <taxon>Metazoa</taxon>
        <taxon>Ecdysozoa</taxon>
        <taxon>Nematoda</taxon>
        <taxon>Chromadorea</taxon>
        <taxon>Rhabditida</taxon>
        <taxon>Tylenchina</taxon>
        <taxon>Panagrolaimomorpha</taxon>
        <taxon>Strongyloidoidea</taxon>
        <taxon>Strongyloididae</taxon>
        <taxon>Strongyloides</taxon>
    </lineage>
</organism>
<dbReference type="PANTHER" id="PTHR44068:SF1">
    <property type="entry name" value="HYPOTHETICAL LOC100005854"/>
    <property type="match status" value="1"/>
</dbReference>
<keyword evidence="3 5" id="KW-0949">S-adenosyl-L-methionine</keyword>
<dbReference type="CDD" id="cd02440">
    <property type="entry name" value="AdoMet_MTases"/>
    <property type="match status" value="1"/>
</dbReference>
<dbReference type="InterPro" id="IPR050447">
    <property type="entry name" value="Erg6_SMT_methyltransf"/>
</dbReference>
<dbReference type="GO" id="GO:0003838">
    <property type="term" value="F:sterol 24-C-methyltransferase activity"/>
    <property type="evidence" value="ECO:0007669"/>
    <property type="project" value="TreeGrafter"/>
</dbReference>
<keyword evidence="8" id="KW-1185">Reference proteome</keyword>
<comment type="similarity">
    <text evidence="4 5">Belongs to the class I-like SAM-binding methyltransferase superfamily. Erg6/SMT family.</text>
</comment>
<evidence type="ECO:0000313" key="9">
    <source>
        <dbReference type="WBParaSite" id="SSTP_0000359700.1"/>
    </source>
</evidence>
<dbReference type="Proteomes" id="UP000035681">
    <property type="component" value="Unplaced"/>
</dbReference>
<keyword evidence="2 5" id="KW-0808">Transferase</keyword>
<dbReference type="GO" id="GO:0005783">
    <property type="term" value="C:endoplasmic reticulum"/>
    <property type="evidence" value="ECO:0007669"/>
    <property type="project" value="TreeGrafter"/>
</dbReference>
<evidence type="ECO:0000259" key="6">
    <source>
        <dbReference type="PROSITE" id="PS51685"/>
    </source>
</evidence>
<reference evidence="7" key="4">
    <citation type="submission" date="2021-05" db="EMBL/GenBank/DDBJ databases">
        <authorList>
            <person name="Stoltzfus J.D.C."/>
        </authorList>
    </citation>
    <scope>NUCLEOTIDE SEQUENCE</scope>
    <source>
        <strain evidence="7">PV001</strain>
    </source>
</reference>
<dbReference type="Pfam" id="PF08241">
    <property type="entry name" value="Methyltransf_11"/>
    <property type="match status" value="1"/>
</dbReference>
<evidence type="ECO:0000256" key="1">
    <source>
        <dbReference type="ARBA" id="ARBA00022603"/>
    </source>
</evidence>
<dbReference type="InterPro" id="IPR030384">
    <property type="entry name" value="MeTrfase_SMT"/>
</dbReference>
<evidence type="ECO:0000256" key="2">
    <source>
        <dbReference type="ARBA" id="ARBA00022679"/>
    </source>
</evidence>
<gene>
    <name evidence="7" type="primary">strm-1</name>
</gene>
<dbReference type="PANTHER" id="PTHR44068">
    <property type="entry name" value="ZGC:194242"/>
    <property type="match status" value="1"/>
</dbReference>
<dbReference type="SUPFAM" id="SSF53335">
    <property type="entry name" value="S-adenosyl-L-methionine-dependent methyltransferases"/>
    <property type="match status" value="1"/>
</dbReference>
<dbReference type="PROSITE" id="PS51685">
    <property type="entry name" value="SAM_MT_ERG6_SMT"/>
    <property type="match status" value="1"/>
</dbReference>
<dbReference type="GO" id="GO:0016126">
    <property type="term" value="P:sterol biosynthetic process"/>
    <property type="evidence" value="ECO:0007669"/>
    <property type="project" value="TreeGrafter"/>
</dbReference>